<feature type="signal peptide" evidence="1">
    <location>
        <begin position="1"/>
        <end position="24"/>
    </location>
</feature>
<comment type="caution">
    <text evidence="2">The sequence shown here is derived from an EMBL/GenBank/DDBJ whole genome shotgun (WGS) entry which is preliminary data.</text>
</comment>
<gene>
    <name evidence="2" type="ORF">KY290_010105</name>
</gene>
<keyword evidence="3" id="KW-1185">Reference proteome</keyword>
<proteinExistence type="predicted"/>
<protein>
    <submittedName>
        <fullName evidence="2">Uncharacterized protein</fullName>
    </submittedName>
</protein>
<organism evidence="2 3">
    <name type="scientific">Solanum tuberosum</name>
    <name type="common">Potato</name>
    <dbReference type="NCBI Taxonomy" id="4113"/>
    <lineage>
        <taxon>Eukaryota</taxon>
        <taxon>Viridiplantae</taxon>
        <taxon>Streptophyta</taxon>
        <taxon>Embryophyta</taxon>
        <taxon>Tracheophyta</taxon>
        <taxon>Spermatophyta</taxon>
        <taxon>Magnoliopsida</taxon>
        <taxon>eudicotyledons</taxon>
        <taxon>Gunneridae</taxon>
        <taxon>Pentapetalae</taxon>
        <taxon>asterids</taxon>
        <taxon>lamiids</taxon>
        <taxon>Solanales</taxon>
        <taxon>Solanaceae</taxon>
        <taxon>Solanoideae</taxon>
        <taxon>Solaneae</taxon>
        <taxon>Solanum</taxon>
    </lineage>
</organism>
<feature type="chain" id="PRO_5046025134" evidence="1">
    <location>
        <begin position="25"/>
        <end position="120"/>
    </location>
</feature>
<dbReference type="EMBL" id="JAIVGD010000005">
    <property type="protein sequence ID" value="KAH0772968.1"/>
    <property type="molecule type" value="Genomic_DNA"/>
</dbReference>
<evidence type="ECO:0000256" key="1">
    <source>
        <dbReference type="SAM" id="SignalP"/>
    </source>
</evidence>
<reference evidence="2 3" key="1">
    <citation type="journal article" date="2021" name="bioRxiv">
        <title>Chromosome-scale and haplotype-resolved genome assembly of a tetraploid potato cultivar.</title>
        <authorList>
            <person name="Sun H."/>
            <person name="Jiao W.-B."/>
            <person name="Krause K."/>
            <person name="Campoy J.A."/>
            <person name="Goel M."/>
            <person name="Folz-Donahue K."/>
            <person name="Kukat C."/>
            <person name="Huettel B."/>
            <person name="Schneeberger K."/>
        </authorList>
    </citation>
    <scope>NUCLEOTIDE SEQUENCE [LARGE SCALE GENOMIC DNA]</scope>
    <source>
        <strain evidence="2">SolTubOtavaFocal</strain>
        <tissue evidence="2">Leaves</tissue>
    </source>
</reference>
<keyword evidence="1" id="KW-0732">Signal</keyword>
<accession>A0ABQ7VWW1</accession>
<name>A0ABQ7VWW1_SOLTU</name>
<sequence>MMMPSKVNPILLSWLTVVFRFSRDQVVTGSSRRNNLLQKCRVSIKQFSSCELQGSCGLKILVKGVAFLLTESKVSIMVATKLILVKEKHLQDPILMFNNVFMRLESNAKSCLKVNLDKTL</sequence>
<dbReference type="Proteomes" id="UP000826656">
    <property type="component" value="Unassembled WGS sequence"/>
</dbReference>
<evidence type="ECO:0000313" key="2">
    <source>
        <dbReference type="EMBL" id="KAH0772968.1"/>
    </source>
</evidence>
<evidence type="ECO:0000313" key="3">
    <source>
        <dbReference type="Proteomes" id="UP000826656"/>
    </source>
</evidence>